<dbReference type="InterPro" id="IPR029058">
    <property type="entry name" value="AB_hydrolase_fold"/>
</dbReference>
<gene>
    <name evidence="2" type="ORF">JOF53_000477</name>
</gene>
<evidence type="ECO:0000259" key="1">
    <source>
        <dbReference type="Pfam" id="PF12697"/>
    </source>
</evidence>
<comment type="caution">
    <text evidence="2">The sequence shown here is derived from an EMBL/GenBank/DDBJ whole genome shotgun (WGS) entry which is preliminary data.</text>
</comment>
<keyword evidence="3" id="KW-1185">Reference proteome</keyword>
<dbReference type="RefSeq" id="WP_086788358.1">
    <property type="nucleotide sequence ID" value="NZ_JAGIOO010000001.1"/>
</dbReference>
<dbReference type="EMBL" id="JAGIOO010000001">
    <property type="protein sequence ID" value="MBP2471605.1"/>
    <property type="molecule type" value="Genomic_DNA"/>
</dbReference>
<accession>A0ABS5A4U5</accession>
<organism evidence="2 3">
    <name type="scientific">Crossiella equi</name>
    <dbReference type="NCBI Taxonomy" id="130796"/>
    <lineage>
        <taxon>Bacteria</taxon>
        <taxon>Bacillati</taxon>
        <taxon>Actinomycetota</taxon>
        <taxon>Actinomycetes</taxon>
        <taxon>Pseudonocardiales</taxon>
        <taxon>Pseudonocardiaceae</taxon>
        <taxon>Crossiella</taxon>
    </lineage>
</organism>
<dbReference type="Gene3D" id="3.40.50.1820">
    <property type="entry name" value="alpha/beta hydrolase"/>
    <property type="match status" value="1"/>
</dbReference>
<dbReference type="InterPro" id="IPR000073">
    <property type="entry name" value="AB_hydrolase_1"/>
</dbReference>
<evidence type="ECO:0000313" key="3">
    <source>
        <dbReference type="Proteomes" id="UP001519363"/>
    </source>
</evidence>
<dbReference type="PANTHER" id="PTHR43689">
    <property type="entry name" value="HYDROLASE"/>
    <property type="match status" value="1"/>
</dbReference>
<proteinExistence type="predicted"/>
<name>A0ABS5A4U5_9PSEU</name>
<dbReference type="Proteomes" id="UP001519363">
    <property type="component" value="Unassembled WGS sequence"/>
</dbReference>
<evidence type="ECO:0000313" key="2">
    <source>
        <dbReference type="EMBL" id="MBP2471605.1"/>
    </source>
</evidence>
<dbReference type="Pfam" id="PF12697">
    <property type="entry name" value="Abhydrolase_6"/>
    <property type="match status" value="1"/>
</dbReference>
<protein>
    <submittedName>
        <fullName evidence="2">Pimeloyl-ACP methyl ester carboxylesterase</fullName>
    </submittedName>
</protein>
<reference evidence="2 3" key="1">
    <citation type="submission" date="2021-03" db="EMBL/GenBank/DDBJ databases">
        <title>Sequencing the genomes of 1000 actinobacteria strains.</title>
        <authorList>
            <person name="Klenk H.-P."/>
        </authorList>
    </citation>
    <scope>NUCLEOTIDE SEQUENCE [LARGE SCALE GENOMIC DNA]</scope>
    <source>
        <strain evidence="2 3">DSM 44580</strain>
    </source>
</reference>
<dbReference type="PRINTS" id="PR00111">
    <property type="entry name" value="ABHYDROLASE"/>
</dbReference>
<dbReference type="SUPFAM" id="SSF53474">
    <property type="entry name" value="alpha/beta-Hydrolases"/>
    <property type="match status" value="1"/>
</dbReference>
<sequence>MSLTSINLPGLTVAVDDRGEGGAVLLLHGGGGPGSVTALQDALVGQARVLRPVHPGFDGQPRPDGVDTIADLASAYLDLLDELDLTDVLVVGNSIGGWIASEMAVRDNHRRVRGLVLLNAVGIPPEFEGQVVHAGDLELGDYLDLLWHDPANGPDLTALSPADLATLASNVDTLNLYAGQPYMHDPKLPARLHRVGVPVLVAWGEADRAIPADYGRAYAGLFPDATFELVPGAGHLPQVEATARVAELVRSR</sequence>
<dbReference type="PANTHER" id="PTHR43689:SF8">
    <property type="entry name" value="ALPHA_BETA-HYDROLASES SUPERFAMILY PROTEIN"/>
    <property type="match status" value="1"/>
</dbReference>
<feature type="domain" description="AB hydrolase-1" evidence="1">
    <location>
        <begin position="24"/>
        <end position="247"/>
    </location>
</feature>